<dbReference type="PANTHER" id="PTHR30146">
    <property type="entry name" value="LACI-RELATED TRANSCRIPTIONAL REPRESSOR"/>
    <property type="match status" value="1"/>
</dbReference>
<dbReference type="Proteomes" id="UP000682111">
    <property type="component" value="Unassembled WGS sequence"/>
</dbReference>
<dbReference type="PANTHER" id="PTHR30146:SF95">
    <property type="entry name" value="RIBOSE OPERON REPRESSOR"/>
    <property type="match status" value="1"/>
</dbReference>
<dbReference type="InterPro" id="IPR028082">
    <property type="entry name" value="Peripla_BP_I"/>
</dbReference>
<dbReference type="Pfam" id="PF13377">
    <property type="entry name" value="Peripla_BP_3"/>
    <property type="match status" value="1"/>
</dbReference>
<dbReference type="InterPro" id="IPR000843">
    <property type="entry name" value="HTH_LacI"/>
</dbReference>
<dbReference type="CDD" id="cd06291">
    <property type="entry name" value="PBP1_Qymf-like"/>
    <property type="match status" value="1"/>
</dbReference>
<evidence type="ECO:0000313" key="6">
    <source>
        <dbReference type="EMBL" id="GIN62264.1"/>
    </source>
</evidence>
<proteinExistence type="predicted"/>
<dbReference type="SUPFAM" id="SSF47413">
    <property type="entry name" value="lambda repressor-like DNA-binding domains"/>
    <property type="match status" value="1"/>
</dbReference>
<evidence type="ECO:0000256" key="1">
    <source>
        <dbReference type="ARBA" id="ARBA00022491"/>
    </source>
</evidence>
<dbReference type="EMBL" id="BORC01000003">
    <property type="protein sequence ID" value="GIN62264.1"/>
    <property type="molecule type" value="Genomic_DNA"/>
</dbReference>
<evidence type="ECO:0000259" key="5">
    <source>
        <dbReference type="PROSITE" id="PS50932"/>
    </source>
</evidence>
<evidence type="ECO:0000256" key="4">
    <source>
        <dbReference type="ARBA" id="ARBA00023163"/>
    </source>
</evidence>
<keyword evidence="3" id="KW-0238">DNA-binding</keyword>
<dbReference type="Gene3D" id="3.40.50.2300">
    <property type="match status" value="2"/>
</dbReference>
<keyword evidence="4" id="KW-0804">Transcription</keyword>
<evidence type="ECO:0000256" key="2">
    <source>
        <dbReference type="ARBA" id="ARBA00023015"/>
    </source>
</evidence>
<dbReference type="RefSeq" id="WP_137743901.1">
    <property type="nucleotide sequence ID" value="NZ_BORC01000003.1"/>
</dbReference>
<keyword evidence="1" id="KW-0678">Repressor</keyword>
<dbReference type="Pfam" id="PF00356">
    <property type="entry name" value="LacI"/>
    <property type="match status" value="1"/>
</dbReference>
<dbReference type="PROSITE" id="PS50932">
    <property type="entry name" value="HTH_LACI_2"/>
    <property type="match status" value="1"/>
</dbReference>
<dbReference type="InterPro" id="IPR046335">
    <property type="entry name" value="LacI/GalR-like_sensor"/>
</dbReference>
<name>A0A919WID6_9BACI</name>
<comment type="caution">
    <text evidence="6">The sequence shown here is derived from an EMBL/GenBank/DDBJ whole genome shotgun (WGS) entry which is preliminary data.</text>
</comment>
<keyword evidence="2" id="KW-0805">Transcription regulation</keyword>
<organism evidence="6 7">
    <name type="scientific">Robertmurraya siralis</name>
    <dbReference type="NCBI Taxonomy" id="77777"/>
    <lineage>
        <taxon>Bacteria</taxon>
        <taxon>Bacillati</taxon>
        <taxon>Bacillota</taxon>
        <taxon>Bacilli</taxon>
        <taxon>Bacillales</taxon>
        <taxon>Bacillaceae</taxon>
        <taxon>Robertmurraya</taxon>
    </lineage>
</organism>
<reference evidence="6" key="1">
    <citation type="submission" date="2021-03" db="EMBL/GenBank/DDBJ databases">
        <title>Antimicrobial resistance genes in bacteria isolated from Japanese honey, and their potential for conferring macrolide and lincosamide resistance in the American foulbrood pathogen Paenibacillus larvae.</title>
        <authorList>
            <person name="Okamoto M."/>
            <person name="Kumagai M."/>
            <person name="Kanamori H."/>
            <person name="Takamatsu D."/>
        </authorList>
    </citation>
    <scope>NUCLEOTIDE SEQUENCE</scope>
    <source>
        <strain evidence="6">J27TS8</strain>
    </source>
</reference>
<gene>
    <name evidence="6" type="ORF">J27TS8_22570</name>
</gene>
<evidence type="ECO:0000256" key="3">
    <source>
        <dbReference type="ARBA" id="ARBA00023125"/>
    </source>
</evidence>
<dbReference type="InterPro" id="IPR010982">
    <property type="entry name" value="Lambda_DNA-bd_dom_sf"/>
</dbReference>
<evidence type="ECO:0000313" key="7">
    <source>
        <dbReference type="Proteomes" id="UP000682111"/>
    </source>
</evidence>
<feature type="domain" description="HTH lacI-type" evidence="5">
    <location>
        <begin position="2"/>
        <end position="56"/>
    </location>
</feature>
<dbReference type="SMART" id="SM00354">
    <property type="entry name" value="HTH_LACI"/>
    <property type="match status" value="1"/>
</dbReference>
<accession>A0A919WID6</accession>
<dbReference type="GO" id="GO:0003700">
    <property type="term" value="F:DNA-binding transcription factor activity"/>
    <property type="evidence" value="ECO:0007669"/>
    <property type="project" value="TreeGrafter"/>
</dbReference>
<keyword evidence="7" id="KW-1185">Reference proteome</keyword>
<dbReference type="CDD" id="cd01392">
    <property type="entry name" value="HTH_LacI"/>
    <property type="match status" value="1"/>
</dbReference>
<dbReference type="SUPFAM" id="SSF53822">
    <property type="entry name" value="Periplasmic binding protein-like I"/>
    <property type="match status" value="1"/>
</dbReference>
<dbReference type="OrthoDB" id="9796186at2"/>
<sequence>MTNMRRIAKEAGVGIATVSRYINNTGYVSDELKKKIEEAIERTNYRPNELARAIFNRNSKIIGLIVPNISNPYFNELALIIEEVVSKAGYSIFLCNTNDELEKEQHYINVLQGHRVAGIITVRSRCKEEYTFLGVPVVSFESVISDEIVTVATDNVKGGKLAFNHLYECGCREIVHVSGPIYSSAITDRCNGFLKEADKKQITIDLLQFDTDFQRKMLESNIRALEDIEKYDGIFVFNDIAAATVIRYCQLKKVKIPEEVQVIGYDNSYIGEFLYPSLTTIEQSVQEVGITLADVVIRLIRGEEVQEQRISIEPRLIKRETTKLQNNSVQGV</sequence>
<dbReference type="AlphaFoldDB" id="A0A919WID6"/>
<dbReference type="Gene3D" id="1.10.260.40">
    <property type="entry name" value="lambda repressor-like DNA-binding domains"/>
    <property type="match status" value="1"/>
</dbReference>
<dbReference type="GO" id="GO:0000976">
    <property type="term" value="F:transcription cis-regulatory region binding"/>
    <property type="evidence" value="ECO:0007669"/>
    <property type="project" value="TreeGrafter"/>
</dbReference>
<protein>
    <submittedName>
        <fullName evidence="6">LacI family transcriptional regulator</fullName>
    </submittedName>
</protein>